<evidence type="ECO:0000259" key="13">
    <source>
        <dbReference type="Pfam" id="PF08264"/>
    </source>
</evidence>
<dbReference type="InterPro" id="IPR013155">
    <property type="entry name" value="M/V/L/I-tRNA-synth_anticd-bd"/>
</dbReference>
<comment type="catalytic activity">
    <reaction evidence="9 10">
        <text>tRNA(Ile) + L-isoleucine + ATP = L-isoleucyl-tRNA(Ile) + AMP + diphosphate</text>
        <dbReference type="Rhea" id="RHEA:11060"/>
        <dbReference type="Rhea" id="RHEA-COMP:9666"/>
        <dbReference type="Rhea" id="RHEA-COMP:9695"/>
        <dbReference type="ChEBI" id="CHEBI:30616"/>
        <dbReference type="ChEBI" id="CHEBI:33019"/>
        <dbReference type="ChEBI" id="CHEBI:58045"/>
        <dbReference type="ChEBI" id="CHEBI:78442"/>
        <dbReference type="ChEBI" id="CHEBI:78528"/>
        <dbReference type="ChEBI" id="CHEBI:456215"/>
        <dbReference type="EC" id="6.1.1.5"/>
    </reaction>
</comment>
<feature type="domain" description="Methionyl/Valyl/Leucyl/Isoleucyl-tRNA synthetase anticodon-binding" evidence="13">
    <location>
        <begin position="692"/>
        <end position="849"/>
    </location>
</feature>
<keyword evidence="6 10" id="KW-0648">Protein biosynthesis</keyword>
<dbReference type="NCBIfam" id="TIGR00392">
    <property type="entry name" value="ileS"/>
    <property type="match status" value="1"/>
</dbReference>
<dbReference type="SUPFAM" id="SSF47323">
    <property type="entry name" value="Anticodon-binding domain of a subclass of class I aminoacyl-tRNA synthetases"/>
    <property type="match status" value="1"/>
</dbReference>
<dbReference type="InterPro" id="IPR009008">
    <property type="entry name" value="Val/Leu/Ile-tRNA-synth_edit"/>
</dbReference>
<dbReference type="FunFam" id="3.40.50.620:FF:000152">
    <property type="entry name" value="Isoleucine--tRNA ligase"/>
    <property type="match status" value="1"/>
</dbReference>
<dbReference type="GO" id="GO:0005829">
    <property type="term" value="C:cytosol"/>
    <property type="evidence" value="ECO:0007669"/>
    <property type="project" value="TreeGrafter"/>
</dbReference>
<comment type="similarity">
    <text evidence="1 10">Belongs to the class-I aminoacyl-tRNA synthetase family. IleS type 1 subfamily.</text>
</comment>
<dbReference type="PANTHER" id="PTHR42765">
    <property type="entry name" value="SOLEUCYL-TRNA SYNTHETASE"/>
    <property type="match status" value="1"/>
</dbReference>
<feature type="binding site" evidence="10">
    <location>
        <position position="612"/>
    </location>
    <ligand>
        <name>ATP</name>
        <dbReference type="ChEBI" id="CHEBI:30616"/>
    </ligand>
</feature>
<dbReference type="InterPro" id="IPR014729">
    <property type="entry name" value="Rossmann-like_a/b/a_fold"/>
</dbReference>
<dbReference type="PRINTS" id="PR00984">
    <property type="entry name" value="TRNASYNTHILE"/>
</dbReference>
<evidence type="ECO:0000256" key="7">
    <source>
        <dbReference type="ARBA" id="ARBA00023146"/>
    </source>
</evidence>
<keyword evidence="3 10" id="KW-0436">Ligase</keyword>
<dbReference type="RefSeq" id="WP_096999410.1">
    <property type="nucleotide sequence ID" value="NZ_OBEI01000001.1"/>
</dbReference>
<sequence>MDWKDTLNLPKTAFPMKGNLPNREPEILKKWQELNIYEKLRKERKGKEKYILHDGPPYANGNIHLGHALNKILKDILVKYESMKGKDAPFVPGWDCHGLPIEQQVEKQLQKEKKRKEDLSKSQFRKLCREYASKYVDIQREEFIRLGIIGNWEKPYLTMRPSYQAQEIRELGKIFNSGIAYRGKKPVYWCIYDKTAEAEAEVEYKDKKDPSIYVSFELVENPFGIKEKTYAVIWTTTPWTLPANLGIMVNPEFDYDFLRSGEKVFIVAKELLESFKEKTGIEGEIIKTVKGRELEFIEYRHPFIDRVSKIYLSEFVELGTGTGLVHMAPGHGQEDYIIGQRYGVEPFAPVDDEGRFTSEAPEFIQGLKVFEANEPIIEKLKEVGALLHHEVVEHSYPHCWRCKNPVIFRATPQWFISMDAILENGNTLRGEAIKEIERVKWIPHWGENRIKSMVENRPDWCISRQRSWGVPIAVFYCKKCGEIIKDIEVFEHVAKLVEKDPYGADIWFEKDPHELLPEGYKCPKCGSQDFEKEEDILDVWFDSGVSHAAVLKTGFWDELRWPADMYLEGSDQHRGWFQSSLLEGVASYGRAPYNSVLTHGFILDEKGRKMSKSERNVIPPEKVIKQYGADILRLWVVSEDYTEDIKIGMNLLKGIADDYRKIRNTFRYFLGNLYDFDPAKDYVRYEDMLEIDRWILSKLQRVIDIAHSSYGNYRFHRIYHEIKRFIIVDLSAIYLDILKDRLYVYAPETVERKSAQTVLYNLLTGLSKLLAPILSFTMDEVWDYVRNFDKNAKESIHLEEMPVVNEDLINSELESIYKELLLVRDDVLKALEEARKADIIRHPYEAKVILSLPEKYRKLVEERKDWIKFFFTVSQVELSENPEGKVVIEGEGIKGSKVAVRKAEGEKCPRCWIYDVSVGKNGQPVCDRCMEQLRIMNIDINQIEEVR</sequence>
<evidence type="ECO:0000256" key="9">
    <source>
        <dbReference type="ARBA" id="ARBA00048359"/>
    </source>
</evidence>
<feature type="short sequence motif" description="'HIGH' region" evidence="10">
    <location>
        <begin position="57"/>
        <end position="67"/>
    </location>
</feature>
<feature type="binding site" evidence="10">
    <location>
        <position position="911"/>
    </location>
    <ligand>
        <name>Zn(2+)</name>
        <dbReference type="ChEBI" id="CHEBI:29105"/>
    </ligand>
</feature>
<dbReference type="InterPro" id="IPR050081">
    <property type="entry name" value="Ile-tRNA_ligase"/>
</dbReference>
<keyword evidence="7 10" id="KW-0030">Aminoacyl-tRNA synthetase</keyword>
<feature type="binding site" evidence="10">
    <location>
        <position position="908"/>
    </location>
    <ligand>
        <name>Zn(2+)</name>
        <dbReference type="ChEBI" id="CHEBI:29105"/>
    </ligand>
</feature>
<dbReference type="GO" id="GO:0006428">
    <property type="term" value="P:isoleucyl-tRNA aminoacylation"/>
    <property type="evidence" value="ECO:0007669"/>
    <property type="project" value="UniProtKB-UniRule"/>
</dbReference>
<dbReference type="CDD" id="cd00818">
    <property type="entry name" value="IleRS_core"/>
    <property type="match status" value="1"/>
</dbReference>
<evidence type="ECO:0000259" key="12">
    <source>
        <dbReference type="Pfam" id="PF06827"/>
    </source>
</evidence>
<dbReference type="PROSITE" id="PS00178">
    <property type="entry name" value="AA_TRNA_LIGASE_I"/>
    <property type="match status" value="1"/>
</dbReference>
<keyword evidence="4 10" id="KW-0547">Nucleotide-binding</keyword>
<comment type="subcellular location">
    <subcellularLocation>
        <location evidence="10">Cytoplasm</location>
    </subcellularLocation>
</comment>
<dbReference type="InterPro" id="IPR002301">
    <property type="entry name" value="Ile-tRNA-ligase"/>
</dbReference>
<dbReference type="InterPro" id="IPR001412">
    <property type="entry name" value="aa-tRNA-synth_I_CS"/>
</dbReference>
<feature type="binding site" evidence="10">
    <location>
        <position position="926"/>
    </location>
    <ligand>
        <name>Zn(2+)</name>
        <dbReference type="ChEBI" id="CHEBI:29105"/>
    </ligand>
</feature>
<keyword evidence="10" id="KW-0862">Zinc</keyword>
<accession>A0A285N4Y2</accession>
<dbReference type="HAMAP" id="MF_02002">
    <property type="entry name" value="Ile_tRNA_synth_type1"/>
    <property type="match status" value="1"/>
</dbReference>
<dbReference type="GO" id="GO:0000049">
    <property type="term" value="F:tRNA binding"/>
    <property type="evidence" value="ECO:0007669"/>
    <property type="project" value="InterPro"/>
</dbReference>
<dbReference type="OrthoDB" id="9810365at2"/>
<evidence type="ECO:0000256" key="10">
    <source>
        <dbReference type="HAMAP-Rule" id="MF_02002"/>
    </source>
</evidence>
<dbReference type="EMBL" id="OBEI01000001">
    <property type="protein sequence ID" value="SNZ02781.1"/>
    <property type="molecule type" value="Genomic_DNA"/>
</dbReference>
<organism evidence="14 15">
    <name type="scientific">Persephonella hydrogeniphila</name>
    <dbReference type="NCBI Taxonomy" id="198703"/>
    <lineage>
        <taxon>Bacteria</taxon>
        <taxon>Pseudomonadati</taxon>
        <taxon>Aquificota</taxon>
        <taxon>Aquificia</taxon>
        <taxon>Aquificales</taxon>
        <taxon>Hydrogenothermaceae</taxon>
        <taxon>Persephonella</taxon>
    </lineage>
</organism>
<evidence type="ECO:0000259" key="11">
    <source>
        <dbReference type="Pfam" id="PF00133"/>
    </source>
</evidence>
<feature type="domain" description="Zinc finger FPG/IleRS-type" evidence="12">
    <location>
        <begin position="905"/>
        <end position="929"/>
    </location>
</feature>
<comment type="function">
    <text evidence="8 10">Catalyzes the attachment of isoleucine to tRNA(Ile). As IleRS can inadvertently accommodate and process structurally similar amino acids such as valine, to avoid such errors it has two additional distinct tRNA(Ile)-dependent editing activities. One activity is designated as 'pretransfer' editing and involves the hydrolysis of activated Val-AMP. The other activity is designated 'posttransfer' editing and involves deacylation of mischarged Val-tRNA(Ile).</text>
</comment>
<dbReference type="GO" id="GO:0002161">
    <property type="term" value="F:aminoacyl-tRNA deacylase activity"/>
    <property type="evidence" value="ECO:0007669"/>
    <property type="project" value="InterPro"/>
</dbReference>
<evidence type="ECO:0000256" key="1">
    <source>
        <dbReference type="ARBA" id="ARBA00006887"/>
    </source>
</evidence>
<evidence type="ECO:0000313" key="15">
    <source>
        <dbReference type="Proteomes" id="UP000219036"/>
    </source>
</evidence>
<evidence type="ECO:0000256" key="8">
    <source>
        <dbReference type="ARBA" id="ARBA00025217"/>
    </source>
</evidence>
<evidence type="ECO:0000256" key="4">
    <source>
        <dbReference type="ARBA" id="ARBA00022741"/>
    </source>
</evidence>
<keyword evidence="5 10" id="KW-0067">ATP-binding</keyword>
<feature type="domain" description="Aminoacyl-tRNA synthetase class Ia" evidence="11">
    <location>
        <begin position="27"/>
        <end position="647"/>
    </location>
</feature>
<dbReference type="InterPro" id="IPR023585">
    <property type="entry name" value="Ile-tRNA-ligase_type1"/>
</dbReference>
<dbReference type="InterPro" id="IPR033708">
    <property type="entry name" value="Anticodon_Ile_BEm"/>
</dbReference>
<keyword evidence="2 10" id="KW-0963">Cytoplasm</keyword>
<dbReference type="Gene3D" id="3.40.50.620">
    <property type="entry name" value="HUPs"/>
    <property type="match status" value="2"/>
</dbReference>
<dbReference type="Pfam" id="PF06827">
    <property type="entry name" value="zf-FPG_IleRS"/>
    <property type="match status" value="1"/>
</dbReference>
<protein>
    <recommendedName>
        <fullName evidence="10">Isoleucine--tRNA ligase</fullName>
        <ecNumber evidence="10">6.1.1.5</ecNumber>
    </recommendedName>
    <alternativeName>
        <fullName evidence="10">Isoleucyl-tRNA synthetase</fullName>
        <shortName evidence="10">IleRS</shortName>
    </alternativeName>
</protein>
<dbReference type="InterPro" id="IPR002300">
    <property type="entry name" value="aa-tRNA-synth_Ia"/>
</dbReference>
<name>A0A285N4Y2_9AQUI</name>
<evidence type="ECO:0000256" key="5">
    <source>
        <dbReference type="ARBA" id="ARBA00022840"/>
    </source>
</evidence>
<proteinExistence type="inferred from homology"/>
<dbReference type="Gene3D" id="1.10.730.20">
    <property type="match status" value="1"/>
</dbReference>
<dbReference type="SUPFAM" id="SSF52374">
    <property type="entry name" value="Nucleotidylyl transferase"/>
    <property type="match status" value="1"/>
</dbReference>
<dbReference type="Pfam" id="PF00133">
    <property type="entry name" value="tRNA-synt_1"/>
    <property type="match status" value="1"/>
</dbReference>
<reference evidence="15" key="1">
    <citation type="submission" date="2017-09" db="EMBL/GenBank/DDBJ databases">
        <authorList>
            <person name="Varghese N."/>
            <person name="Submissions S."/>
        </authorList>
    </citation>
    <scope>NUCLEOTIDE SEQUENCE [LARGE SCALE GENOMIC DNA]</scope>
    <source>
        <strain evidence="15">DSM 15103</strain>
    </source>
</reference>
<dbReference type="InterPro" id="IPR009080">
    <property type="entry name" value="tRNAsynth_Ia_anticodon-bd"/>
</dbReference>
<dbReference type="Proteomes" id="UP000219036">
    <property type="component" value="Unassembled WGS sequence"/>
</dbReference>
<dbReference type="PANTHER" id="PTHR42765:SF1">
    <property type="entry name" value="ISOLEUCINE--TRNA LIGASE, MITOCHONDRIAL"/>
    <property type="match status" value="1"/>
</dbReference>
<dbReference type="CDD" id="cd07960">
    <property type="entry name" value="Anticodon_Ia_Ile_BEm"/>
    <property type="match status" value="1"/>
</dbReference>
<feature type="binding site" evidence="10">
    <location>
        <position position="568"/>
    </location>
    <ligand>
        <name>L-isoleucyl-5'-AMP</name>
        <dbReference type="ChEBI" id="CHEBI:178002"/>
    </ligand>
</feature>
<evidence type="ECO:0000256" key="2">
    <source>
        <dbReference type="ARBA" id="ARBA00022490"/>
    </source>
</evidence>
<keyword evidence="10" id="KW-0479">Metal-binding</keyword>
<dbReference type="Pfam" id="PF08264">
    <property type="entry name" value="Anticodon_1"/>
    <property type="match status" value="1"/>
</dbReference>
<dbReference type="GO" id="GO:0004822">
    <property type="term" value="F:isoleucine-tRNA ligase activity"/>
    <property type="evidence" value="ECO:0007669"/>
    <property type="project" value="UniProtKB-UniRule"/>
</dbReference>
<keyword evidence="15" id="KW-1185">Reference proteome</keyword>
<evidence type="ECO:0000256" key="6">
    <source>
        <dbReference type="ARBA" id="ARBA00022917"/>
    </source>
</evidence>
<dbReference type="EC" id="6.1.1.5" evidence="10"/>
<dbReference type="GO" id="GO:0008270">
    <property type="term" value="F:zinc ion binding"/>
    <property type="evidence" value="ECO:0007669"/>
    <property type="project" value="UniProtKB-UniRule"/>
</dbReference>
<dbReference type="SUPFAM" id="SSF50677">
    <property type="entry name" value="ValRS/IleRS/LeuRS editing domain"/>
    <property type="match status" value="1"/>
</dbReference>
<comment type="subunit">
    <text evidence="10">Monomer.</text>
</comment>
<dbReference type="Gene3D" id="1.10.10.830">
    <property type="entry name" value="Ile-tRNA synthetase CP2 domain-like"/>
    <property type="match status" value="1"/>
</dbReference>
<evidence type="ECO:0000313" key="14">
    <source>
        <dbReference type="EMBL" id="SNZ02781.1"/>
    </source>
</evidence>
<feature type="binding site" evidence="10">
    <location>
        <position position="929"/>
    </location>
    <ligand>
        <name>Zn(2+)</name>
        <dbReference type="ChEBI" id="CHEBI:29105"/>
    </ligand>
</feature>
<evidence type="ECO:0000256" key="3">
    <source>
        <dbReference type="ARBA" id="ARBA00022598"/>
    </source>
</evidence>
<dbReference type="GO" id="GO:0005524">
    <property type="term" value="F:ATP binding"/>
    <property type="evidence" value="ECO:0007669"/>
    <property type="project" value="UniProtKB-UniRule"/>
</dbReference>
<dbReference type="AlphaFoldDB" id="A0A285N4Y2"/>
<dbReference type="InterPro" id="IPR010663">
    <property type="entry name" value="Znf_FPG/IleRS"/>
</dbReference>
<comment type="cofactor">
    <cofactor evidence="10">
        <name>Zn(2+)</name>
        <dbReference type="ChEBI" id="CHEBI:29105"/>
    </cofactor>
    <text evidence="10">Binds 1 zinc ion per subunit.</text>
</comment>
<gene>
    <name evidence="10" type="primary">ileS</name>
    <name evidence="14" type="ORF">SAMN06265182_0209</name>
</gene>
<comment type="domain">
    <text evidence="10">IleRS has two distinct active sites: one for aminoacylation and one for editing. The misactivated valine is translocated from the active site to the editing site, which sterically excludes the correctly activated isoleucine. The single editing site contains two valyl binding pockets, one specific for each substrate (Val-AMP or Val-tRNA(Ile)).</text>
</comment>
<feature type="short sequence motif" description="'KMSKS' region" evidence="10">
    <location>
        <begin position="609"/>
        <end position="613"/>
    </location>
</feature>